<dbReference type="AlphaFoldDB" id="A0A8J4H4G1"/>
<keyword evidence="3" id="KW-1185">Reference proteome</keyword>
<keyword evidence="1" id="KW-0812">Transmembrane</keyword>
<keyword evidence="1" id="KW-0472">Membrane</keyword>
<reference evidence="2" key="1">
    <citation type="submission" date="2021-04" db="EMBL/GenBank/DDBJ databases">
        <title>Draft genome sequence of Xylanibacillus composti strain K13.</title>
        <authorList>
            <person name="Uke A."/>
            <person name="Chhe C."/>
            <person name="Baramee S."/>
            <person name="Kosugi A."/>
        </authorList>
    </citation>
    <scope>NUCLEOTIDE SEQUENCE</scope>
    <source>
        <strain evidence="2">K13</strain>
    </source>
</reference>
<evidence type="ECO:0000313" key="2">
    <source>
        <dbReference type="EMBL" id="GIQ70783.1"/>
    </source>
</evidence>
<sequence>MENSDYILIVNTIIMGLLTFFMWRATKINSDIVREMYNQRIEEKENQRIILVKEILRASHGNIAFLYNLSSSDKIDMESFKSYVTIDPPFSSEKLSSLFDNILLQSILAPWDSMRKYFEEFWMDSFGEITGTLNEGRGTYNSAEEASMIASKFIELSTMLEMKFKVKGPEPKKIERHIKHTPPT</sequence>
<gene>
    <name evidence="2" type="ORF">XYCOK13_36070</name>
</gene>
<accession>A0A8J4H4G1</accession>
<keyword evidence="1" id="KW-1133">Transmembrane helix</keyword>
<dbReference type="Proteomes" id="UP000677918">
    <property type="component" value="Unassembled WGS sequence"/>
</dbReference>
<protein>
    <recommendedName>
        <fullName evidence="4">DUF4760 domain-containing protein</fullName>
    </recommendedName>
</protein>
<name>A0A8J4H4G1_9BACL</name>
<dbReference type="RefSeq" id="WP_213413594.1">
    <property type="nucleotide sequence ID" value="NZ_BOVK01000058.1"/>
</dbReference>
<proteinExistence type="predicted"/>
<comment type="caution">
    <text evidence="2">The sequence shown here is derived from an EMBL/GenBank/DDBJ whole genome shotgun (WGS) entry which is preliminary data.</text>
</comment>
<evidence type="ECO:0008006" key="4">
    <source>
        <dbReference type="Google" id="ProtNLM"/>
    </source>
</evidence>
<evidence type="ECO:0000256" key="1">
    <source>
        <dbReference type="SAM" id="Phobius"/>
    </source>
</evidence>
<dbReference type="EMBL" id="BOVK01000058">
    <property type="protein sequence ID" value="GIQ70783.1"/>
    <property type="molecule type" value="Genomic_DNA"/>
</dbReference>
<feature type="transmembrane region" description="Helical" evidence="1">
    <location>
        <begin position="6"/>
        <end position="26"/>
    </location>
</feature>
<evidence type="ECO:0000313" key="3">
    <source>
        <dbReference type="Proteomes" id="UP000677918"/>
    </source>
</evidence>
<organism evidence="2 3">
    <name type="scientific">Xylanibacillus composti</name>
    <dbReference type="NCBI Taxonomy" id="1572762"/>
    <lineage>
        <taxon>Bacteria</taxon>
        <taxon>Bacillati</taxon>
        <taxon>Bacillota</taxon>
        <taxon>Bacilli</taxon>
        <taxon>Bacillales</taxon>
        <taxon>Paenibacillaceae</taxon>
        <taxon>Xylanibacillus</taxon>
    </lineage>
</organism>